<keyword evidence="3" id="KW-1185">Reference proteome</keyword>
<evidence type="ECO:0000256" key="1">
    <source>
        <dbReference type="SAM" id="Phobius"/>
    </source>
</evidence>
<dbReference type="EMBL" id="JBBUTG010000013">
    <property type="protein sequence ID" value="MEK8032939.1"/>
    <property type="molecule type" value="Genomic_DNA"/>
</dbReference>
<evidence type="ECO:0000313" key="3">
    <source>
        <dbReference type="Proteomes" id="UP001371218"/>
    </source>
</evidence>
<name>A0ABU9BUY2_9BURK</name>
<gene>
    <name evidence="2" type="ORF">AACH06_19125</name>
</gene>
<accession>A0ABU9BUY2</accession>
<comment type="caution">
    <text evidence="2">The sequence shown here is derived from an EMBL/GenBank/DDBJ whole genome shotgun (WGS) entry which is preliminary data.</text>
</comment>
<dbReference type="RefSeq" id="WP_341427361.1">
    <property type="nucleotide sequence ID" value="NZ_JBBUTG010000013.1"/>
</dbReference>
<feature type="transmembrane region" description="Helical" evidence="1">
    <location>
        <begin position="27"/>
        <end position="48"/>
    </location>
</feature>
<keyword evidence="1" id="KW-1133">Transmembrane helix</keyword>
<reference evidence="2 3" key="1">
    <citation type="submission" date="2024-04" db="EMBL/GenBank/DDBJ databases">
        <title>Novel species of the genus Ideonella isolated from streams.</title>
        <authorList>
            <person name="Lu H."/>
        </authorList>
    </citation>
    <scope>NUCLEOTIDE SEQUENCE [LARGE SCALE GENOMIC DNA]</scope>
    <source>
        <strain evidence="2 3">DXS29W</strain>
    </source>
</reference>
<dbReference type="Proteomes" id="UP001371218">
    <property type="component" value="Unassembled WGS sequence"/>
</dbReference>
<proteinExistence type="predicted"/>
<evidence type="ECO:0000313" key="2">
    <source>
        <dbReference type="EMBL" id="MEK8032939.1"/>
    </source>
</evidence>
<keyword evidence="1" id="KW-0812">Transmembrane</keyword>
<protein>
    <recommendedName>
        <fullName evidence="4">PA14 domain-containing protein</fullName>
    </recommendedName>
</protein>
<evidence type="ECO:0008006" key="4">
    <source>
        <dbReference type="Google" id="ProtNLM"/>
    </source>
</evidence>
<keyword evidence="1" id="KW-0472">Membrane</keyword>
<organism evidence="2 3">
    <name type="scientific">Ideonella lacteola</name>
    <dbReference type="NCBI Taxonomy" id="2984193"/>
    <lineage>
        <taxon>Bacteria</taxon>
        <taxon>Pseudomonadati</taxon>
        <taxon>Pseudomonadota</taxon>
        <taxon>Betaproteobacteria</taxon>
        <taxon>Burkholderiales</taxon>
        <taxon>Sphaerotilaceae</taxon>
        <taxon>Ideonella</taxon>
    </lineage>
</organism>
<sequence>MIDQGRTFRVSDRLLGRLRRRLATHPYLPASLLVHGAMALLLFSLPGLGEREQARAQAVAAARTQQQMAQTESRELRRRVERMQAIRDRLADAAGDTPPPPLDLDSASPEALARQAAALSASIDAVQRRLRAEALARIANMPLTEATKEVEAMSAQAPTNTPGTDPKASPAETIAALEQRAKDALEAQRAQIEARRDGVRVGSTDPRIYGPAKVAAVAPPALPASGSTGQTLPADGIPRSRLEQVKAIFREGAPQGRVGVVGVQGGRSVNRETVRGVDGGWIARADDLAPVAGSAVVVPGGSLDLTGRSTNLVGTGTSGQPSLVRHLQPSAVDPATVRTGGGRVIGAGGVWANRVYLDSWYVIGPFPAEGRAPIDTPHPPEEGVDLDAVYRGLDGRTLTWQYASRGFYPFIPPDREERAVYYAYTELYLDDARDVWLDIAADDDSKLWLDGRQIWTGSPGDKPWFRPPYYLPDEQVASLALAEGHRRVSLSAGTHRLLVKLFNDRDRTFFSVVLAP</sequence>